<organism evidence="1 2">
    <name type="scientific">Colletotrichum chrysophilum</name>
    <dbReference type="NCBI Taxonomy" id="1836956"/>
    <lineage>
        <taxon>Eukaryota</taxon>
        <taxon>Fungi</taxon>
        <taxon>Dikarya</taxon>
        <taxon>Ascomycota</taxon>
        <taxon>Pezizomycotina</taxon>
        <taxon>Sordariomycetes</taxon>
        <taxon>Hypocreomycetidae</taxon>
        <taxon>Glomerellales</taxon>
        <taxon>Glomerellaceae</taxon>
        <taxon>Colletotrichum</taxon>
        <taxon>Colletotrichum gloeosporioides species complex</taxon>
    </lineage>
</organism>
<proteinExistence type="predicted"/>
<accession>A0AAD9B0H5</accession>
<sequence length="402" mass="43659">MHGRVEEIDAKVFHGLLVQHLGRDHGVSPRVHKHHDLVVPLEHVSDLFEGDLVQVLLGLLRAGLALDADEVLLQRHGAEGGVKVKETLVPVDLEEVGHINVVGERGTQTDDADQRLGAFHLALRSGNERLQHSTAFVVKHVNLIDDEEADLLHQLGVAGALSRDDVPFLRGRDDDLRLDDLGLGQVHVSGELAALDAKPGQSLAELLGDFRRERLHRGDVDDLEVLRVDCKVCGGRVLDGIGRAVVADGLQDGEHGGVRFALTSGRADEHVLVRPVCHRMHQTLHAVERLVPLEGPAAEAIHVGYLDQLLAGAQDALLSRRNGVLFVLFELQPLTPRGERVLLARVAERVPGIVRLVDVGVLNLLGHGRSEGRILVLVVLASQRLLALGFGQQSPSRLLVPL</sequence>
<reference evidence="1" key="1">
    <citation type="submission" date="2023-01" db="EMBL/GenBank/DDBJ databases">
        <title>Colletotrichum chrysophilum M932 genome sequence.</title>
        <authorList>
            <person name="Baroncelli R."/>
        </authorList>
    </citation>
    <scope>NUCLEOTIDE SEQUENCE</scope>
    <source>
        <strain evidence="1">M932</strain>
    </source>
</reference>
<protein>
    <submittedName>
        <fullName evidence="1">Uncharacterized protein</fullName>
    </submittedName>
</protein>
<evidence type="ECO:0000313" key="1">
    <source>
        <dbReference type="EMBL" id="KAK1857247.1"/>
    </source>
</evidence>
<comment type="caution">
    <text evidence="1">The sequence shown here is derived from an EMBL/GenBank/DDBJ whole genome shotgun (WGS) entry which is preliminary data.</text>
</comment>
<dbReference type="AlphaFoldDB" id="A0AAD9B0H5"/>
<keyword evidence="2" id="KW-1185">Reference proteome</keyword>
<dbReference type="EMBL" id="JAQOWY010000001">
    <property type="protein sequence ID" value="KAK1857247.1"/>
    <property type="molecule type" value="Genomic_DNA"/>
</dbReference>
<gene>
    <name evidence="1" type="ORF">CCHR01_00028</name>
</gene>
<name>A0AAD9B0H5_9PEZI</name>
<dbReference type="Proteomes" id="UP001243330">
    <property type="component" value="Unassembled WGS sequence"/>
</dbReference>
<evidence type="ECO:0000313" key="2">
    <source>
        <dbReference type="Proteomes" id="UP001243330"/>
    </source>
</evidence>